<keyword evidence="2" id="KW-0119">Carbohydrate metabolism</keyword>
<dbReference type="GO" id="GO:0016798">
    <property type="term" value="F:hydrolase activity, acting on glycosyl bonds"/>
    <property type="evidence" value="ECO:0007669"/>
    <property type="project" value="UniProtKB-KW"/>
</dbReference>
<comment type="caution">
    <text evidence="5">The sequence shown here is derived from an EMBL/GenBank/DDBJ whole genome shotgun (WGS) entry which is preliminary data.</text>
</comment>
<feature type="region of interest" description="Disordered" evidence="3">
    <location>
        <begin position="376"/>
        <end position="397"/>
    </location>
</feature>
<dbReference type="InterPro" id="IPR003961">
    <property type="entry name" value="FN3_dom"/>
</dbReference>
<evidence type="ECO:0000256" key="1">
    <source>
        <dbReference type="ARBA" id="ARBA00023295"/>
    </source>
</evidence>
<feature type="domain" description="Fibronectin type-III" evidence="4">
    <location>
        <begin position="398"/>
        <end position="504"/>
    </location>
</feature>
<dbReference type="RefSeq" id="WP_119931577.1">
    <property type="nucleotide sequence ID" value="NZ_QZEY01000027.1"/>
</dbReference>
<dbReference type="EMBL" id="QZEY01000027">
    <property type="protein sequence ID" value="RJL21116.1"/>
    <property type="molecule type" value="Genomic_DNA"/>
</dbReference>
<evidence type="ECO:0000256" key="3">
    <source>
        <dbReference type="SAM" id="MobiDB-lite"/>
    </source>
</evidence>
<dbReference type="InterPro" id="IPR036116">
    <property type="entry name" value="FN3_sf"/>
</dbReference>
<keyword evidence="1" id="KW-0378">Hydrolase</keyword>
<dbReference type="CDD" id="cd00063">
    <property type="entry name" value="FN3"/>
    <property type="match status" value="1"/>
</dbReference>
<dbReference type="Gene3D" id="2.60.40.10">
    <property type="entry name" value="Immunoglobulins"/>
    <property type="match status" value="1"/>
</dbReference>
<dbReference type="OrthoDB" id="3412323at2"/>
<dbReference type="SUPFAM" id="SSF49265">
    <property type="entry name" value="Fibronectin type III"/>
    <property type="match status" value="1"/>
</dbReference>
<evidence type="ECO:0000313" key="6">
    <source>
        <dbReference type="Proteomes" id="UP000265768"/>
    </source>
</evidence>
<evidence type="ECO:0000259" key="4">
    <source>
        <dbReference type="PROSITE" id="PS50853"/>
    </source>
</evidence>
<dbReference type="PROSITE" id="PS50853">
    <property type="entry name" value="FN3"/>
    <property type="match status" value="1"/>
</dbReference>
<keyword evidence="1" id="KW-0326">Glycosidase</keyword>
<proteinExistence type="predicted"/>
<reference evidence="5 6" key="1">
    <citation type="submission" date="2018-09" db="EMBL/GenBank/DDBJ databases">
        <title>YIM 75507 draft genome.</title>
        <authorList>
            <person name="Tang S."/>
            <person name="Feng Y."/>
        </authorList>
    </citation>
    <scope>NUCLEOTIDE SEQUENCE [LARGE SCALE GENOMIC DNA]</scope>
    <source>
        <strain evidence="5 6">YIM 75507</strain>
    </source>
</reference>
<protein>
    <submittedName>
        <fullName evidence="5">Fibronectin type III domain-containing protein</fullName>
    </submittedName>
</protein>
<accession>A0A3A4A7Z4</accession>
<gene>
    <name evidence="5" type="ORF">D5H75_38565</name>
</gene>
<evidence type="ECO:0000313" key="5">
    <source>
        <dbReference type="EMBL" id="RJL21116.1"/>
    </source>
</evidence>
<name>A0A3A4A7Z4_9ACTN</name>
<sequence length="940" mass="97776">MLVRLAVYAPNGARQGVLAHPLTLEAAHPLGDVPSLRISYSAHGPGAELLDEPCEIALEYSADGGVSWAEPYDGRFVRIRRRADAADRSGARAAELPGYAWMLRKVILYPGSAPLVSGKRAFLSATPGAIMATVLAEGQFRGALPGLAYDFTPAHDSAGAAWPQILTIYYQPGIDALTALINMSEQGLIDWRMSGRTLQLYAADTTLGRDLAAGDGPVDLRLGRDVLAAPDEATLEDAASAVLVLGEGAFVHQQTSPTPGPWGRWEQYVAAGGVSDVGTATLLATSALTRADGERVQRTRQITTRTARWLPYRDYRPGDYVLAPGEAGHATPLRIRQITLWRDAAGVVGGALTLNDRFLEHQIRLARRTAGIVGGSTIDGGTGARPAPEAPEPRTPAAPTGLTVGAVAYIDAGGFPAGQITASWSPVTADAGGVALTVGGYELWWALNATGAPWTLLTSTTAPDTTATYSPLTVGESYQFKVRAINLGKAGGFSPPQAVTIPDDTTPPPVPSAPVLSTRLGVIHVEWDGLGAGAVPMPADLHRVRVWMQDPLAPGYAEVGSLTSAGSIVVPDQPYGASRQFRLTAIDRSNNESAASATATIATQAVVNTDVIGEVLDAAKLIDGTLVASDKVVAASITGGLIQSLAINTGHLAANAVTAAKIAAGQIQTSHLQANAVTADKLQAVLTLSTRIVAGNPTGARVELSTTGLEAYNASSVQTLSISATTGAVSIIGQLSSGTTGTRVVINPAGAATPEIRFYPSAGTNFSRIYSDASLFAGEATLIQRSGTNAGSTAETLVQHAAGSWDVWVRHPGTLAFNGGRLSAEQSQAMIGYQTASLVQRLTFLPSSTRHSGTWSTAGSDAGLLMYSMPFNGGIGWTLSWHATMASVPLVVWTADTLASPPSHITVGTCVTNRSTTGVLLLTTSTVAISIQAMAWAWRM</sequence>
<keyword evidence="6" id="KW-1185">Reference proteome</keyword>
<organism evidence="5 6">
    <name type="scientific">Bailinhaonella thermotolerans</name>
    <dbReference type="NCBI Taxonomy" id="1070861"/>
    <lineage>
        <taxon>Bacteria</taxon>
        <taxon>Bacillati</taxon>
        <taxon>Actinomycetota</taxon>
        <taxon>Actinomycetes</taxon>
        <taxon>Streptosporangiales</taxon>
        <taxon>Streptosporangiaceae</taxon>
        <taxon>Bailinhaonella</taxon>
    </lineage>
</organism>
<evidence type="ECO:0000256" key="2">
    <source>
        <dbReference type="ARBA" id="ARBA00023326"/>
    </source>
</evidence>
<keyword evidence="2" id="KW-0624">Polysaccharide degradation</keyword>
<dbReference type="InterPro" id="IPR013783">
    <property type="entry name" value="Ig-like_fold"/>
</dbReference>
<dbReference type="AlphaFoldDB" id="A0A3A4A7Z4"/>
<dbReference type="Proteomes" id="UP000265768">
    <property type="component" value="Unassembled WGS sequence"/>
</dbReference>
<dbReference type="GO" id="GO:0000272">
    <property type="term" value="P:polysaccharide catabolic process"/>
    <property type="evidence" value="ECO:0007669"/>
    <property type="project" value="UniProtKB-KW"/>
</dbReference>